<keyword evidence="4" id="KW-0804">Transcription</keyword>
<dbReference type="GO" id="GO:0000981">
    <property type="term" value="F:DNA-binding transcription factor activity, RNA polymerase II-specific"/>
    <property type="evidence" value="ECO:0007669"/>
    <property type="project" value="InterPro"/>
</dbReference>
<proteinExistence type="predicted"/>
<evidence type="ECO:0000256" key="1">
    <source>
        <dbReference type="ARBA" id="ARBA00004123"/>
    </source>
</evidence>
<gene>
    <name evidence="8" type="ORF">B9Z19DRAFT_1119525</name>
</gene>
<dbReference type="GO" id="GO:0005634">
    <property type="term" value="C:nucleus"/>
    <property type="evidence" value="ECO:0007669"/>
    <property type="project" value="UniProtKB-SubCell"/>
</dbReference>
<organism evidence="8 9">
    <name type="scientific">Tuber borchii</name>
    <name type="common">White truffle</name>
    <dbReference type="NCBI Taxonomy" id="42251"/>
    <lineage>
        <taxon>Eukaryota</taxon>
        <taxon>Fungi</taxon>
        <taxon>Dikarya</taxon>
        <taxon>Ascomycota</taxon>
        <taxon>Pezizomycotina</taxon>
        <taxon>Pezizomycetes</taxon>
        <taxon>Pezizales</taxon>
        <taxon>Tuberaceae</taxon>
        <taxon>Tuber</taxon>
    </lineage>
</organism>
<reference evidence="8 9" key="1">
    <citation type="submission" date="2017-04" db="EMBL/GenBank/DDBJ databases">
        <title>Draft genome sequence of Tuber borchii Vittad., a whitish edible truffle.</title>
        <authorList>
            <consortium name="DOE Joint Genome Institute"/>
            <person name="Murat C."/>
            <person name="Kuo A."/>
            <person name="Barry K.W."/>
            <person name="Clum A."/>
            <person name="Dockter R.B."/>
            <person name="Fauchery L."/>
            <person name="Iotti M."/>
            <person name="Kohler A."/>
            <person name="Labutti K."/>
            <person name="Lindquist E.A."/>
            <person name="Lipzen A."/>
            <person name="Ohm R.A."/>
            <person name="Wang M."/>
            <person name="Grigoriev I.V."/>
            <person name="Zambonelli A."/>
            <person name="Martin F.M."/>
        </authorList>
    </citation>
    <scope>NUCLEOTIDE SEQUENCE [LARGE SCALE GENOMIC DNA]</scope>
    <source>
        <strain evidence="8 9">Tbo3840</strain>
    </source>
</reference>
<keyword evidence="5" id="KW-0539">Nucleus</keyword>
<dbReference type="InterPro" id="IPR050815">
    <property type="entry name" value="TF_fung"/>
</dbReference>
<comment type="caution">
    <text evidence="8">The sequence shown here is derived from an EMBL/GenBank/DDBJ whole genome shotgun (WGS) entry which is preliminary data.</text>
</comment>
<dbReference type="InterPro" id="IPR007219">
    <property type="entry name" value="XnlR_reg_dom"/>
</dbReference>
<dbReference type="PANTHER" id="PTHR47338">
    <property type="entry name" value="ZN(II)2CYS6 TRANSCRIPTION FACTOR (EUROFUNG)-RELATED"/>
    <property type="match status" value="1"/>
</dbReference>
<feature type="region of interest" description="Disordered" evidence="6">
    <location>
        <begin position="142"/>
        <end position="162"/>
    </location>
</feature>
<dbReference type="EMBL" id="NESQ01000015">
    <property type="protein sequence ID" value="PUU83292.1"/>
    <property type="molecule type" value="Genomic_DNA"/>
</dbReference>
<dbReference type="Pfam" id="PF00172">
    <property type="entry name" value="Zn_clus"/>
    <property type="match status" value="1"/>
</dbReference>
<evidence type="ECO:0000313" key="9">
    <source>
        <dbReference type="Proteomes" id="UP000244722"/>
    </source>
</evidence>
<dbReference type="GO" id="GO:0003677">
    <property type="term" value="F:DNA binding"/>
    <property type="evidence" value="ECO:0007669"/>
    <property type="project" value="InterPro"/>
</dbReference>
<dbReference type="InterPro" id="IPR036864">
    <property type="entry name" value="Zn2-C6_fun-type_DNA-bd_sf"/>
</dbReference>
<accession>A0A2T7A6C6</accession>
<dbReference type="CDD" id="cd12148">
    <property type="entry name" value="fungal_TF_MHR"/>
    <property type="match status" value="1"/>
</dbReference>
<dbReference type="InterPro" id="IPR001138">
    <property type="entry name" value="Zn2Cys6_DnaBD"/>
</dbReference>
<dbReference type="Gene3D" id="4.10.240.10">
    <property type="entry name" value="Zn(2)-C6 fungal-type DNA-binding domain"/>
    <property type="match status" value="1"/>
</dbReference>
<dbReference type="SMART" id="SM00906">
    <property type="entry name" value="Fungal_trans"/>
    <property type="match status" value="1"/>
</dbReference>
<evidence type="ECO:0000256" key="3">
    <source>
        <dbReference type="ARBA" id="ARBA00023015"/>
    </source>
</evidence>
<evidence type="ECO:0000313" key="8">
    <source>
        <dbReference type="EMBL" id="PUU83292.1"/>
    </source>
</evidence>
<dbReference type="SUPFAM" id="SSF57701">
    <property type="entry name" value="Zn2/Cys6 DNA-binding domain"/>
    <property type="match status" value="1"/>
</dbReference>
<dbReference type="GO" id="GO:0006351">
    <property type="term" value="P:DNA-templated transcription"/>
    <property type="evidence" value="ECO:0007669"/>
    <property type="project" value="InterPro"/>
</dbReference>
<dbReference type="PRINTS" id="PR00755">
    <property type="entry name" value="AFLATOXINBRP"/>
</dbReference>
<dbReference type="Pfam" id="PF04082">
    <property type="entry name" value="Fungal_trans"/>
    <property type="match status" value="1"/>
</dbReference>
<name>A0A2T7A6C6_TUBBO</name>
<protein>
    <recommendedName>
        <fullName evidence="7">Zn(2)-C6 fungal-type domain-containing protein</fullName>
    </recommendedName>
</protein>
<dbReference type="GO" id="GO:0008270">
    <property type="term" value="F:zinc ion binding"/>
    <property type="evidence" value="ECO:0007669"/>
    <property type="project" value="InterPro"/>
</dbReference>
<evidence type="ECO:0000256" key="6">
    <source>
        <dbReference type="SAM" id="MobiDB-lite"/>
    </source>
</evidence>
<keyword evidence="9" id="KW-1185">Reference proteome</keyword>
<dbReference type="PANTHER" id="PTHR47338:SF7">
    <property type="entry name" value="ZN(II)2CYS6 TRANSCRIPTION FACTOR (EUROFUNG)"/>
    <property type="match status" value="1"/>
</dbReference>
<evidence type="ECO:0000259" key="7">
    <source>
        <dbReference type="PROSITE" id="PS50048"/>
    </source>
</evidence>
<dbReference type="OrthoDB" id="4685598at2759"/>
<evidence type="ECO:0000256" key="2">
    <source>
        <dbReference type="ARBA" id="ARBA00022723"/>
    </source>
</evidence>
<dbReference type="PROSITE" id="PS00463">
    <property type="entry name" value="ZN2_CY6_FUNGAL_1"/>
    <property type="match status" value="1"/>
</dbReference>
<dbReference type="AlphaFoldDB" id="A0A2T7A6C6"/>
<feature type="region of interest" description="Disordered" evidence="6">
    <location>
        <begin position="660"/>
        <end position="680"/>
    </location>
</feature>
<evidence type="ECO:0000256" key="4">
    <source>
        <dbReference type="ARBA" id="ARBA00023163"/>
    </source>
</evidence>
<feature type="compositionally biased region" description="Basic and acidic residues" evidence="6">
    <location>
        <begin position="142"/>
        <end position="152"/>
    </location>
</feature>
<dbReference type="SMART" id="SM00066">
    <property type="entry name" value="GAL4"/>
    <property type="match status" value="2"/>
</dbReference>
<dbReference type="PROSITE" id="PS50048">
    <property type="entry name" value="ZN2_CY6_FUNGAL_2"/>
    <property type="match status" value="1"/>
</dbReference>
<dbReference type="STRING" id="42251.A0A2T7A6C6"/>
<keyword evidence="2" id="KW-0479">Metal-binding</keyword>
<evidence type="ECO:0000256" key="5">
    <source>
        <dbReference type="ARBA" id="ARBA00023242"/>
    </source>
</evidence>
<keyword evidence="3" id="KW-0805">Transcription regulation</keyword>
<comment type="subcellular location">
    <subcellularLocation>
        <location evidence="1">Nucleus</location>
    </subcellularLocation>
</comment>
<dbReference type="Proteomes" id="UP000244722">
    <property type="component" value="Unassembled WGS sequence"/>
</dbReference>
<sequence>MSDFVFYQVKCDERPGSCSNCQKLEIDCPGYSPINSSEAPEEAVSAIFARAGRKRRRMVGSCVDCRASKSKCSSDRPTCERCAKRGITCEYDETLRGLSGGQSPKSRRDKKKTTASASDFGVEELPKYEGWASAILERRVSRSESEDRKGETEPDGTDWLFSPSLPKSSSHLNLLIETYFNDVHPCRSLSFLHKPTFMRSLQEGTIEKTYGTPLVLAMCALAAHIVYWDEVLEGRSLVIPDARNPSDQPSLSLIPGDQWAKKAQHIMITNFAEISPERLMALVLLCEHHSRTQQSRECFMLSAFLIRAAQALNLDIGQEDTPKAQDPDAVTECETRRRLMWSCYIIDLLLCSGVKRLMLWDPANIKAQLPCQERNYTLQIPCETESLYPKRTGSPGTRSSDNLGIEAYYIRLFYIRGKVLEEIRNPDPYAPPWSASSPFQNLTNDLVDWESTLPDSLIFNNSNVYARHECRQLGAFFGLHLVYHQVFCDLYRISLPGYHFPAAATFNRAPDGFVAQCQSTCNVHAARISEIFEMSFAHGWKALVEPLCSVISFESSKHQIVYFSACSSPGPERRKLWDALACNLAVNIKALNNIKGYSRAAGECVSSIQGLLERLNMSSILGPVPGYSEKRSTRPSEIVPGDIHNLHQFSTFRLIREGLAKPGSSSNREPPTPLRPGEHTLSNVRAVDTLQVVTSNPPNSHQILPPPLPPPMASNEQIALDSLGRPSEQQYQNIQADYEAAIWAEINFRVASESGQMFAWDPCFMNGGGIDGAGGSGAGGWG</sequence>
<dbReference type="CDD" id="cd00067">
    <property type="entry name" value="GAL4"/>
    <property type="match status" value="2"/>
</dbReference>
<feature type="domain" description="Zn(2)-C6 fungal-type" evidence="7">
    <location>
        <begin position="61"/>
        <end position="91"/>
    </location>
</feature>